<dbReference type="InterPro" id="IPR004555">
    <property type="entry name" value="G6PDH_assembly_OpcA"/>
</dbReference>
<proteinExistence type="predicted"/>
<dbReference type="PANTHER" id="PTHR38658">
    <property type="entry name" value="OXPP CYCLE PROTEIN OPCA-RELATED"/>
    <property type="match status" value="1"/>
</dbReference>
<name>Q8FT73_COREF</name>
<dbReference type="KEGG" id="cef:CE1697"/>
<feature type="domain" description="Glucose-6-phosphate dehydrogenase assembly protein OpcA N-terminal" evidence="1">
    <location>
        <begin position="53"/>
        <end position="150"/>
    </location>
</feature>
<protein>
    <submittedName>
        <fullName evidence="3">Putative oxppcycle protein OpcA</fullName>
    </submittedName>
</protein>
<dbReference type="STRING" id="196164.gene:10742118"/>
<sequence length="321" mass="34772">MIFELPDTSTHKIAKTLSRLRESGTQVTTGRVLTLIVVARSDNDVQAITESTNEASREHPSRVIVLVVGSRDAEPKVDAEVRIGGDAGAAEMIIMHLSGPVAGNLQSVVTPLLLPDTPIVVWWPTDAPANPSTNAIGKIAQRRITDAMHGGSESLEDRVENYHPGDTDMTWARLTQWRGLVASSLDHPPHGEVVSARVEGPSTSVSVDLAAGWLAGRLQVPVTRVATNEPTVPCDEDGTPMLAVRRVEIERTTGTVIISIQDARTLRVEITDSEVPPSLVAIGRRSEADCLSEELRHMDPDMGYQHALAGLSQVKRVYEER</sequence>
<evidence type="ECO:0000259" key="1">
    <source>
        <dbReference type="Pfam" id="PF10128"/>
    </source>
</evidence>
<dbReference type="Pfam" id="PF20171">
    <property type="entry name" value="OpcA_G6PD_C"/>
    <property type="match status" value="1"/>
</dbReference>
<dbReference type="PANTHER" id="PTHR38658:SF1">
    <property type="entry name" value="OXPP CYCLE PROTEIN OPCA-RELATED"/>
    <property type="match status" value="1"/>
</dbReference>
<feature type="domain" description="Glucose-6-phosphate dehydrogenase assembly protein OpcA C-terminal" evidence="2">
    <location>
        <begin position="164"/>
        <end position="308"/>
    </location>
</feature>
<accession>C8NP07</accession>
<dbReference type="Proteomes" id="UP000001409">
    <property type="component" value="Chromosome"/>
</dbReference>
<keyword evidence="4" id="KW-1185">Reference proteome</keyword>
<evidence type="ECO:0000313" key="3">
    <source>
        <dbReference type="EMBL" id="BAC18507.1"/>
    </source>
</evidence>
<dbReference type="InterPro" id="IPR046801">
    <property type="entry name" value="OpcA_G6PD_N"/>
</dbReference>
<dbReference type="HOGENOM" id="CLU_046988_1_0_11"/>
<dbReference type="Pfam" id="PF10128">
    <property type="entry name" value="OpcA_G6PD_assem"/>
    <property type="match status" value="1"/>
</dbReference>
<dbReference type="InterPro" id="IPR046802">
    <property type="entry name" value="OpcA_G6PD_C"/>
</dbReference>
<dbReference type="eggNOG" id="COG3429">
    <property type="taxonomic scope" value="Bacteria"/>
</dbReference>
<evidence type="ECO:0000259" key="2">
    <source>
        <dbReference type="Pfam" id="PF20171"/>
    </source>
</evidence>
<reference evidence="3 4" key="1">
    <citation type="journal article" date="2003" name="Genome Res.">
        <title>Comparative complete genome sequence analysis of the amino acid replacements responsible for the thermostability of Corynebacterium efficiens.</title>
        <authorList>
            <person name="Nishio Y."/>
            <person name="Nakamura Y."/>
            <person name="Kawarabayasi Y."/>
            <person name="Usuda Y."/>
            <person name="Kimura E."/>
            <person name="Sugimoto S."/>
            <person name="Matsui K."/>
            <person name="Yamagishi A."/>
            <person name="Kikuchi H."/>
            <person name="Ikeo K."/>
            <person name="Gojobori T."/>
        </authorList>
    </citation>
    <scope>NUCLEOTIDE SEQUENCE [LARGE SCALE GENOMIC DNA]</scope>
    <source>
        <strain evidence="4">DSM 44549 / YS-314 / AJ 12310 / JCM 11189 / NBRC 100395</strain>
    </source>
</reference>
<organism evidence="3 4">
    <name type="scientific">Corynebacterium efficiens (strain DSM 44549 / YS-314 / AJ 12310 / JCM 11189 / NBRC 100395)</name>
    <dbReference type="NCBI Taxonomy" id="196164"/>
    <lineage>
        <taxon>Bacteria</taxon>
        <taxon>Bacillati</taxon>
        <taxon>Actinomycetota</taxon>
        <taxon>Actinomycetes</taxon>
        <taxon>Mycobacteriales</taxon>
        <taxon>Corynebacteriaceae</taxon>
        <taxon>Corynebacterium</taxon>
    </lineage>
</organism>
<dbReference type="AlphaFoldDB" id="Q8FT73"/>
<dbReference type="RefSeq" id="WP_006767698.1">
    <property type="nucleotide sequence ID" value="NC_004369.1"/>
</dbReference>
<dbReference type="OrthoDB" id="128564at2"/>
<dbReference type="EMBL" id="BA000035">
    <property type="protein sequence ID" value="BAC18507.1"/>
    <property type="molecule type" value="Genomic_DNA"/>
</dbReference>
<accession>Q8FT73</accession>
<evidence type="ECO:0000313" key="4">
    <source>
        <dbReference type="Proteomes" id="UP000001409"/>
    </source>
</evidence>